<name>A0ABY6KTJ9_9ARAC</name>
<proteinExistence type="inferred from homology"/>
<keyword evidence="1" id="KW-0347">Helicase</keyword>
<feature type="region of interest" description="Disordered" evidence="2">
    <location>
        <begin position="103"/>
        <end position="136"/>
    </location>
</feature>
<evidence type="ECO:0000259" key="3">
    <source>
        <dbReference type="PROSITE" id="PS50042"/>
    </source>
</evidence>
<dbReference type="Gene3D" id="3.40.50.300">
    <property type="entry name" value="P-loop containing nucleotide triphosphate hydrolases"/>
    <property type="match status" value="2"/>
</dbReference>
<dbReference type="EMBL" id="CP092871">
    <property type="protein sequence ID" value="UYV72190.1"/>
    <property type="molecule type" value="Genomic_DNA"/>
</dbReference>
<keyword evidence="1" id="KW-0227">DNA damage</keyword>
<dbReference type="Proteomes" id="UP001235939">
    <property type="component" value="Chromosome 09"/>
</dbReference>
<feature type="domain" description="Cyclic nucleotide-binding" evidence="3">
    <location>
        <begin position="928"/>
        <end position="964"/>
    </location>
</feature>
<evidence type="ECO:0000256" key="1">
    <source>
        <dbReference type="RuleBase" id="RU363044"/>
    </source>
</evidence>
<dbReference type="PANTHER" id="PTHR10492:SF57">
    <property type="entry name" value="ATP-DEPENDENT DNA HELICASE"/>
    <property type="match status" value="1"/>
</dbReference>
<evidence type="ECO:0000313" key="4">
    <source>
        <dbReference type="EMBL" id="UYV72190.1"/>
    </source>
</evidence>
<comment type="catalytic activity">
    <reaction evidence="1">
        <text>ATP + H2O = ADP + phosphate + H(+)</text>
        <dbReference type="Rhea" id="RHEA:13065"/>
        <dbReference type="ChEBI" id="CHEBI:15377"/>
        <dbReference type="ChEBI" id="CHEBI:15378"/>
        <dbReference type="ChEBI" id="CHEBI:30616"/>
        <dbReference type="ChEBI" id="CHEBI:43474"/>
        <dbReference type="ChEBI" id="CHEBI:456216"/>
        <dbReference type="EC" id="5.6.2.3"/>
    </reaction>
</comment>
<dbReference type="Pfam" id="PF21530">
    <property type="entry name" value="Pif1_2B_dom"/>
    <property type="match status" value="1"/>
</dbReference>
<sequence>MKGIAEELYQALLPRDVQSTEQFITECRRVEALRCRRVTPTKYERLPNVASLCDQDDGEDLSSLIRKIVREEIKQALDSPQEEPKIAVIEDLVRKEIVKTLAPRSKPTISPPQASRPRYEAQTIRPHSEPHYRKQGRRCDTNEWRTTEGKPICFYCGRPGHVTKLTFLQKGQLTPKSAIFGYGKWKNIAEARAQQAMGTIDQCVYVEHWPEFSQLQYVWALDKLVGGINIIQLTKMNGHVLVGLAIKAPAERLIEEGLEIEESLLKTFPFCRRAKTVVVSNLALRRGGCGGHCRHEASRASRIYRPAARQRCGIPNEGWTPGTVHPSERGREAEKAPNAPQHQPQRGYSTGPFAYGVKCSRCQRQGHRRANCLLTPKRPADAFDLSSPEGREDQRDSINLTPPGKLTKTKSDLNSLLEQVPGSLFSEIEKLRLEREPVIEDLFSILDLKNLLTSILYTQKSGFNRLETNKESLDYSQDFYFGYSAIFARLTASRGSGLACLFVLGVALLRHRVLWPGLIDVVHLDVLSQKMTVINCHLSHAPYERLEQLRIIAETAVRENVCVVGDLNIDGDPAGTTDSASVETLYNLLSAAALEDLSSYIEDVRWAAEDHDDGELWSGWNRKKAGIFTEIKSLYTPGPESDDEYVTRANRYIRARLEASSTEADYPSLPDLGRALRRHAATSVRDDEGEIKGDRELRSKALSFFRHRSRPSRLCREDDPLHQSDISREEIAAAIRTRPTGKAPEWDSLPCQLFFAYAYFFSALRWRVFGVSLVRGVLPSYTSRGFICLVPKALSILRPTVFRPITLPSTDYRVPVAILLRRLRSHLPTLAIDCQTYAIPGRSPSWNNSRVTDEVEIATAGCLLLAVVSVDLESAFDSLDRGFLLSLLVSLDLPPVFIRWIQVLYAGANAAVQIREHHIAAFPLLNGVRQGNVFAYAEDIVLMIREGEHFGEVASIFQGFQRASGNRVYFRKSVGLCVSRHAGRTSPGSLGRGLPKMGYLHLRSLPRRSDQSDKCLVLSSFMHHFHGYIPTDSFISKLQARLVRFVWVPDRTAWLPACVISRPVSLGSFGLLDLGTHMRLACLKWVRTALRGGAGTWISTRRRRLVGVWEADSEIQTFNYKVLQRNQLLDLTIIEGCQFLRPPDLLAASQWVGARFGAAMGPPSSRHAHCPRGRSCLIAIHQPTQGRNFLQILLVQWCRRGYRASRNGYALPASDHPHLPPHATAPTPDCSTYLPSPEPMTAPSRPACNRFAAYPALARVSCIACGSGDLSLAHRYWSCRRIRPVILEAITIIQKPLTCRAGSSGMASIQRRGENAPDSLFESSEKAEIENVKIINAIASAPHLKTFTETINAGQAKTLHTLIDKIITIVEDKNCTVIAEEAFREDAWALGDFNISEESSSDIRSGALEAFAELLNRTSLVDTVTIFDAAHPAYEGCQLRKPAPVIERAEELLGEASLKIEDIPSGDLWREWGKLKRELVEDIKCLSIPRAEDENYIVRASRFLRSRLETVDADYPSLPELGRALCVQLHRSEMVTVFNAQGNPVEGESLRHIVLNSLRERFDSSACSPEAITWFLQGATESITLEDNHPLHRADISLSEVETAVCHNGKRLVGIVCLRAQSSAAYFWVVFEATYQPWCRNVRHTPFRGDVPPGISRVSEEVILAVKNKSPLAVISTDLQSAFDNVDREFLAAQLRSIGPPPPFLKWLHLLYAEADATIKCGVVIARVHVVEFQKRGLPHAHMLFMLREEDKPRDRDAIDRLVCAEIPSPTMQVQLYDMVRKHMLHGPCGNFNLHSPCMSDGKCTKDFPKSFLQLTEANNNGYPRYRRRDDGQTLVVGTHEVDNRWVVPYNPYLLVRFNAHINVEVCASVKSVKYLFKYVYKGHDRAEVEVSVGELDMESRAHDEIKNFLDARYVSAPEAMWRMFEYRLHAHSHTICRLAVHLPNFQSVYFVEGSAEQALENASRRRTTLTAWFQLHCVNVSARSLLYGDIPSAYVFRQNQWSARVRGGALCIGRMCSVNPKDSERYHLRLLLLHVAGAQSFEDLRTVDDIVCSTFKEAAQRCGLLADDSEWDACLAEAALFQMPCQLRQLFATILIYNNPTDPVSLWTKCKGYLSEDFSRATSDAAAEQMTLRELEFQLRENRLSCHHYGLPAPLTPLLDSGEDHLDVNAELQIGTEMYRSLTPDQKSIVDTIVDSLNVNPRCFFIHGPGGTGKTYVYNTLIHCVRAVGKIVIPLASTGIAATLLSGGQTVHSRFKLPIPLLENSVAAISANSSEAELIRRSFLIIWDEAPMAHYRALEIVDRLLKDIMHCDLAFGGKVVVLGGDFRQVLPVVPRASRAEIVAACIKQSKLWPLFVILRLTQNMRAGIDAQSFSQWLIKVGDGDLPTDQQGLISLPESCIFHGVDLVQEIFGSSYGDITALSQSVILTPKNTDSLEINEKVLDRLPNRSQCFLSVDSVECENVEEQNNYPTEFLNSLTPTGMPPHRLNLKIGAIVMLLRNLNPKQGLCNGTRMVIQRMRSHVLEAQILTGTKVGQTVLVPKISLAPSDTNLPFILKRRQFPLRLAFAMTINKAQGQTFARVGLLLHEPVFTHGQLYVAFSRVRTLNSIRGYGGAASVLMLESETKASIFGMASNHRQSQTFTKVCLDHGAMINESCTPIPHSMRSWNSYRFIVHRLFFDSVGDFVEAPEVASTILPRQDHGIWACEGAGLSPGSKVEVMDALACEGARQISGVKSGGHGCSGLRGSKANLRGQRWRSWMLWLAREQ</sequence>
<keyword evidence="5" id="KW-1185">Reference proteome</keyword>
<dbReference type="InterPro" id="IPR049163">
    <property type="entry name" value="Pif1-like_2B_dom"/>
</dbReference>
<organism evidence="4 5">
    <name type="scientific">Cordylochernes scorpioides</name>
    <dbReference type="NCBI Taxonomy" id="51811"/>
    <lineage>
        <taxon>Eukaryota</taxon>
        <taxon>Metazoa</taxon>
        <taxon>Ecdysozoa</taxon>
        <taxon>Arthropoda</taxon>
        <taxon>Chelicerata</taxon>
        <taxon>Arachnida</taxon>
        <taxon>Pseudoscorpiones</taxon>
        <taxon>Cheliferoidea</taxon>
        <taxon>Chernetidae</taxon>
        <taxon>Cordylochernes</taxon>
    </lineage>
</organism>
<dbReference type="PROSITE" id="PS50042">
    <property type="entry name" value="CNMP_BINDING_3"/>
    <property type="match status" value="1"/>
</dbReference>
<keyword evidence="1" id="KW-0067">ATP-binding</keyword>
<evidence type="ECO:0000313" key="5">
    <source>
        <dbReference type="Proteomes" id="UP001235939"/>
    </source>
</evidence>
<dbReference type="EC" id="5.6.2.3" evidence="1"/>
<dbReference type="SUPFAM" id="SSF56219">
    <property type="entry name" value="DNase I-like"/>
    <property type="match status" value="1"/>
</dbReference>
<accession>A0ABY6KTJ9</accession>
<dbReference type="InterPro" id="IPR027417">
    <property type="entry name" value="P-loop_NTPase"/>
</dbReference>
<dbReference type="InterPro" id="IPR000595">
    <property type="entry name" value="cNMP-bd_dom"/>
</dbReference>
<protein>
    <recommendedName>
        <fullName evidence="1">ATP-dependent DNA helicase</fullName>
        <ecNumber evidence="1">5.6.2.3</ecNumber>
    </recommendedName>
</protein>
<dbReference type="InterPro" id="IPR036691">
    <property type="entry name" value="Endo/exonu/phosph_ase_sf"/>
</dbReference>
<dbReference type="CDD" id="cd18809">
    <property type="entry name" value="SF1_C_RecD"/>
    <property type="match status" value="1"/>
</dbReference>
<keyword evidence="1" id="KW-0233">DNA recombination</keyword>
<feature type="region of interest" description="Disordered" evidence="2">
    <location>
        <begin position="379"/>
        <end position="405"/>
    </location>
</feature>
<feature type="compositionally biased region" description="Basic and acidic residues" evidence="2">
    <location>
        <begin position="126"/>
        <end position="136"/>
    </location>
</feature>
<comment type="cofactor">
    <cofactor evidence="1">
        <name>Mg(2+)</name>
        <dbReference type="ChEBI" id="CHEBI:18420"/>
    </cofactor>
</comment>
<gene>
    <name evidence="4" type="ORF">LAZ67_9002137</name>
</gene>
<dbReference type="SUPFAM" id="SSF52540">
    <property type="entry name" value="P-loop containing nucleoside triphosphate hydrolases"/>
    <property type="match status" value="2"/>
</dbReference>
<dbReference type="Pfam" id="PF05970">
    <property type="entry name" value="PIF1"/>
    <property type="match status" value="1"/>
</dbReference>
<reference evidence="4 5" key="1">
    <citation type="submission" date="2022-01" db="EMBL/GenBank/DDBJ databases">
        <title>A chromosomal length assembly of Cordylochernes scorpioides.</title>
        <authorList>
            <person name="Zeh D."/>
            <person name="Zeh J."/>
        </authorList>
    </citation>
    <scope>NUCLEOTIDE SEQUENCE [LARGE SCALE GENOMIC DNA]</scope>
    <source>
        <strain evidence="4">IN4F17</strain>
        <tissue evidence="4">Whole Body</tissue>
    </source>
</reference>
<keyword evidence="1" id="KW-0234">DNA repair</keyword>
<keyword evidence="1" id="KW-0378">Hydrolase</keyword>
<dbReference type="InterPro" id="IPR010285">
    <property type="entry name" value="DNA_helicase_pif1-like_DEAD"/>
</dbReference>
<dbReference type="PANTHER" id="PTHR10492">
    <property type="match status" value="1"/>
</dbReference>
<feature type="region of interest" description="Disordered" evidence="2">
    <location>
        <begin position="315"/>
        <end position="350"/>
    </location>
</feature>
<keyword evidence="1" id="KW-0547">Nucleotide-binding</keyword>
<evidence type="ECO:0000256" key="2">
    <source>
        <dbReference type="SAM" id="MobiDB-lite"/>
    </source>
</evidence>
<comment type="similarity">
    <text evidence="1">Belongs to the helicase family.</text>
</comment>
<feature type="compositionally biased region" description="Basic and acidic residues" evidence="2">
    <location>
        <begin position="326"/>
        <end position="335"/>
    </location>
</feature>